<organism evidence="1 2">
    <name type="scientific">Datura stramonium</name>
    <name type="common">Jimsonweed</name>
    <name type="synonym">Common thornapple</name>
    <dbReference type="NCBI Taxonomy" id="4076"/>
    <lineage>
        <taxon>Eukaryota</taxon>
        <taxon>Viridiplantae</taxon>
        <taxon>Streptophyta</taxon>
        <taxon>Embryophyta</taxon>
        <taxon>Tracheophyta</taxon>
        <taxon>Spermatophyta</taxon>
        <taxon>Magnoliopsida</taxon>
        <taxon>eudicotyledons</taxon>
        <taxon>Gunneridae</taxon>
        <taxon>Pentapetalae</taxon>
        <taxon>asterids</taxon>
        <taxon>lamiids</taxon>
        <taxon>Solanales</taxon>
        <taxon>Solanaceae</taxon>
        <taxon>Solanoideae</taxon>
        <taxon>Datureae</taxon>
        <taxon>Datura</taxon>
    </lineage>
</organism>
<keyword evidence="2" id="KW-1185">Reference proteome</keyword>
<comment type="caution">
    <text evidence="1">The sequence shown here is derived from an EMBL/GenBank/DDBJ whole genome shotgun (WGS) entry which is preliminary data.</text>
</comment>
<reference evidence="1 2" key="1">
    <citation type="journal article" date="2021" name="BMC Genomics">
        <title>Datura genome reveals duplications of psychoactive alkaloid biosynthetic genes and high mutation rate following tissue culture.</title>
        <authorList>
            <person name="Rajewski A."/>
            <person name="Carter-House D."/>
            <person name="Stajich J."/>
            <person name="Litt A."/>
        </authorList>
    </citation>
    <scope>NUCLEOTIDE SEQUENCE [LARGE SCALE GENOMIC DNA]</scope>
    <source>
        <strain evidence="1">AR-01</strain>
    </source>
</reference>
<evidence type="ECO:0000313" key="1">
    <source>
        <dbReference type="EMBL" id="MCE3215768.1"/>
    </source>
</evidence>
<proteinExistence type="predicted"/>
<sequence>FALSIYQCFTNWHRLFTGASQVGTSYLPVLRRLTPSTSYSPVLRRLTPSKHSSKGK</sequence>
<protein>
    <submittedName>
        <fullName evidence="1">Uncharacterized protein</fullName>
    </submittedName>
</protein>
<accession>A0ABS8WX41</accession>
<dbReference type="EMBL" id="JACEIK010011555">
    <property type="protein sequence ID" value="MCE3215768.1"/>
    <property type="molecule type" value="Genomic_DNA"/>
</dbReference>
<gene>
    <name evidence="1" type="ORF">HAX54_003402</name>
</gene>
<evidence type="ECO:0000313" key="2">
    <source>
        <dbReference type="Proteomes" id="UP000823775"/>
    </source>
</evidence>
<dbReference type="Proteomes" id="UP000823775">
    <property type="component" value="Unassembled WGS sequence"/>
</dbReference>
<name>A0ABS8WX41_DATST</name>
<feature type="non-terminal residue" evidence="1">
    <location>
        <position position="1"/>
    </location>
</feature>